<keyword evidence="5" id="KW-0963">Cytoplasm</keyword>
<feature type="binding site" evidence="5">
    <location>
        <position position="36"/>
    </location>
    <ligand>
        <name>AMP</name>
        <dbReference type="ChEBI" id="CHEBI:456215"/>
    </ligand>
</feature>
<dbReference type="AlphaFoldDB" id="A0A6L5Y939"/>
<evidence type="ECO:0000256" key="3">
    <source>
        <dbReference type="ARBA" id="ARBA00022741"/>
    </source>
</evidence>
<feature type="binding site" evidence="5">
    <location>
        <position position="133"/>
    </location>
    <ligand>
        <name>Zn(2+)</name>
        <dbReference type="ChEBI" id="CHEBI:29105"/>
        <note>structural</note>
    </ligand>
</feature>
<sequence>MRIILVGPPGAGKGTQAEKIVAKYGVAHISTGDILRANVKAGTELGRKAKSFMDAGALVPDDVIVGMMRGRLAEDDCRKGFILDGFPRTVPQAEALASLLAELGITLDGVILLDVDDETVVKRLCGRRMCKKCGRIYHVVFNPSSKGDHCDSCGGDLYQRDDDREAVIRQRLAVYHDQTAPLVDYYGKAGFLLRVDAAETGDKVLSRIEAMLERRA</sequence>
<dbReference type="PANTHER" id="PTHR23359">
    <property type="entry name" value="NUCLEOTIDE KINASE"/>
    <property type="match status" value="1"/>
</dbReference>
<comment type="catalytic activity">
    <reaction evidence="5 7">
        <text>AMP + ATP = 2 ADP</text>
        <dbReference type="Rhea" id="RHEA:12973"/>
        <dbReference type="ChEBI" id="CHEBI:30616"/>
        <dbReference type="ChEBI" id="CHEBI:456215"/>
        <dbReference type="ChEBI" id="CHEBI:456216"/>
        <dbReference type="EC" id="2.7.4.3"/>
    </reaction>
</comment>
<comment type="subcellular location">
    <subcellularLocation>
        <location evidence="5 7">Cytoplasm</location>
    </subcellularLocation>
</comment>
<dbReference type="HAMAP" id="MF_00235">
    <property type="entry name" value="Adenylate_kinase_Adk"/>
    <property type="match status" value="1"/>
</dbReference>
<dbReference type="NCBIfam" id="NF011100">
    <property type="entry name" value="PRK14527.1"/>
    <property type="match status" value="1"/>
</dbReference>
<feature type="binding site" evidence="5">
    <location>
        <position position="199"/>
    </location>
    <ligand>
        <name>ATP</name>
        <dbReference type="ChEBI" id="CHEBI:30616"/>
    </ligand>
</feature>
<dbReference type="FunFam" id="3.40.50.300:FF:000106">
    <property type="entry name" value="Adenylate kinase mitochondrial"/>
    <property type="match status" value="1"/>
</dbReference>
<dbReference type="NCBIfam" id="NF001380">
    <property type="entry name" value="PRK00279.1-2"/>
    <property type="match status" value="1"/>
</dbReference>
<evidence type="ECO:0000313" key="10">
    <source>
        <dbReference type="Proteomes" id="UP000473699"/>
    </source>
</evidence>
<dbReference type="Pfam" id="PF05191">
    <property type="entry name" value="ADK_lid"/>
    <property type="match status" value="1"/>
</dbReference>
<comment type="domain">
    <text evidence="5">Consists of three domains, a large central CORE domain and two small peripheral domains, NMPbind and LID, which undergo movements during catalysis. The LID domain closes over the site of phosphoryl transfer upon ATP binding. Assembling and dissambling the active center during each catalytic cycle provides an effective means to prevent ATP hydrolysis. Some bacteria have evolved a zinc-coordinating structure that stabilizes the LID domain.</text>
</comment>
<evidence type="ECO:0000259" key="8">
    <source>
        <dbReference type="Pfam" id="PF05191"/>
    </source>
</evidence>
<dbReference type="GO" id="GO:0008270">
    <property type="term" value="F:zinc ion binding"/>
    <property type="evidence" value="ECO:0007669"/>
    <property type="project" value="UniProtKB-UniRule"/>
</dbReference>
<feature type="binding site" evidence="5">
    <location>
        <position position="92"/>
    </location>
    <ligand>
        <name>AMP</name>
        <dbReference type="ChEBI" id="CHEBI:456215"/>
    </ligand>
</feature>
<dbReference type="GO" id="GO:0004017">
    <property type="term" value="F:AMP kinase activity"/>
    <property type="evidence" value="ECO:0007669"/>
    <property type="project" value="UniProtKB-UniRule"/>
</dbReference>
<evidence type="ECO:0000256" key="2">
    <source>
        <dbReference type="ARBA" id="ARBA00022727"/>
    </source>
</evidence>
<feature type="binding site" evidence="5">
    <location>
        <position position="153"/>
    </location>
    <ligand>
        <name>Zn(2+)</name>
        <dbReference type="ChEBI" id="CHEBI:29105"/>
        <note>structural</note>
    </ligand>
</feature>
<evidence type="ECO:0000256" key="7">
    <source>
        <dbReference type="RuleBase" id="RU003331"/>
    </source>
</evidence>
<dbReference type="InterPro" id="IPR000850">
    <property type="entry name" value="Adenylat/UMP-CMP_kin"/>
</dbReference>
<dbReference type="InterPro" id="IPR033690">
    <property type="entry name" value="Adenylat_kinase_CS"/>
</dbReference>
<dbReference type="InterPro" id="IPR027417">
    <property type="entry name" value="P-loop_NTPase"/>
</dbReference>
<evidence type="ECO:0000313" key="9">
    <source>
        <dbReference type="EMBL" id="MST54820.1"/>
    </source>
</evidence>
<comment type="pathway">
    <text evidence="5">Purine metabolism; AMP biosynthesis via salvage pathway; AMP from ADP: step 1/1.</text>
</comment>
<feature type="region of interest" description="NMP" evidence="5">
    <location>
        <begin position="30"/>
        <end position="59"/>
    </location>
</feature>
<accession>A0A6L5Y939</accession>
<feature type="binding site" evidence="5">
    <location>
        <position position="160"/>
    </location>
    <ligand>
        <name>AMP</name>
        <dbReference type="ChEBI" id="CHEBI:456215"/>
    </ligand>
</feature>
<protein>
    <recommendedName>
        <fullName evidence="5 7">Adenylate kinase</fullName>
        <shortName evidence="5">AK</shortName>
        <ecNumber evidence="5 7">2.7.4.3</ecNumber>
    </recommendedName>
    <alternativeName>
        <fullName evidence="5">ATP-AMP transphosphorylase</fullName>
    </alternativeName>
    <alternativeName>
        <fullName evidence="5">ATP:AMP phosphotransferase</fullName>
    </alternativeName>
    <alternativeName>
        <fullName evidence="5">Adenylate monophosphate kinase</fullName>
    </alternativeName>
</protein>
<feature type="binding site" evidence="5">
    <location>
        <position position="127"/>
    </location>
    <ligand>
        <name>ATP</name>
        <dbReference type="ChEBI" id="CHEBI:30616"/>
    </ligand>
</feature>
<dbReference type="RefSeq" id="WP_154527948.1">
    <property type="nucleotide sequence ID" value="NZ_VUNH01000002.1"/>
</dbReference>
<dbReference type="Gene3D" id="3.40.50.300">
    <property type="entry name" value="P-loop containing nucleotide triphosphate hydrolases"/>
    <property type="match status" value="1"/>
</dbReference>
<keyword evidence="2 5" id="KW-0545">Nucleotide biosynthesis</keyword>
<dbReference type="NCBIfam" id="NF001381">
    <property type="entry name" value="PRK00279.1-3"/>
    <property type="match status" value="1"/>
</dbReference>
<evidence type="ECO:0000256" key="5">
    <source>
        <dbReference type="HAMAP-Rule" id="MF_00235"/>
    </source>
</evidence>
<gene>
    <name evidence="5" type="primary">adk</name>
    <name evidence="9" type="ORF">FYJ74_01975</name>
</gene>
<dbReference type="Pfam" id="PF00406">
    <property type="entry name" value="ADK"/>
    <property type="match status" value="1"/>
</dbReference>
<comment type="caution">
    <text evidence="9">The sequence shown here is derived from an EMBL/GenBank/DDBJ whole genome shotgun (WGS) entry which is preliminary data.</text>
</comment>
<dbReference type="InterPro" id="IPR006259">
    <property type="entry name" value="Adenyl_kin_sub"/>
</dbReference>
<dbReference type="EMBL" id="VUNH01000002">
    <property type="protein sequence ID" value="MST54820.1"/>
    <property type="molecule type" value="Genomic_DNA"/>
</dbReference>
<feature type="binding site" evidence="5">
    <location>
        <begin position="136"/>
        <end position="137"/>
    </location>
    <ligand>
        <name>ATP</name>
        <dbReference type="ChEBI" id="CHEBI:30616"/>
    </ligand>
</feature>
<dbReference type="GO" id="GO:0044209">
    <property type="term" value="P:AMP salvage"/>
    <property type="evidence" value="ECO:0007669"/>
    <property type="project" value="UniProtKB-UniRule"/>
</dbReference>
<dbReference type="Proteomes" id="UP000473699">
    <property type="component" value="Unassembled WGS sequence"/>
</dbReference>
<evidence type="ECO:0000256" key="4">
    <source>
        <dbReference type="ARBA" id="ARBA00022777"/>
    </source>
</evidence>
<keyword evidence="4 5" id="KW-0418">Kinase</keyword>
<dbReference type="UniPathway" id="UPA00588">
    <property type="reaction ID" value="UER00649"/>
</dbReference>
<dbReference type="CDD" id="cd01428">
    <property type="entry name" value="ADK"/>
    <property type="match status" value="1"/>
</dbReference>
<feature type="binding site" evidence="5">
    <location>
        <position position="171"/>
    </location>
    <ligand>
        <name>AMP</name>
        <dbReference type="ChEBI" id="CHEBI:456215"/>
    </ligand>
</feature>
<dbReference type="InterPro" id="IPR007862">
    <property type="entry name" value="Adenylate_kinase_lid-dom"/>
</dbReference>
<feature type="region of interest" description="LID" evidence="5">
    <location>
        <begin position="126"/>
        <end position="163"/>
    </location>
</feature>
<keyword evidence="5" id="KW-0862">Zinc</keyword>
<keyword evidence="3 5" id="KW-0547">Nucleotide-binding</keyword>
<comment type="function">
    <text evidence="5">Catalyzes the reversible transfer of the terminal phosphate group between ATP and AMP. Plays an important role in cellular energy homeostasis and in adenine nucleotide metabolism.</text>
</comment>
<feature type="binding site" evidence="5">
    <location>
        <position position="130"/>
    </location>
    <ligand>
        <name>Zn(2+)</name>
        <dbReference type="ChEBI" id="CHEBI:29105"/>
        <note>structural</note>
    </ligand>
</feature>
<keyword evidence="5 7" id="KW-0067">ATP-binding</keyword>
<comment type="subunit">
    <text evidence="5 7">Monomer.</text>
</comment>
<feature type="domain" description="Adenylate kinase active site lid" evidence="8">
    <location>
        <begin position="127"/>
        <end position="162"/>
    </location>
</feature>
<evidence type="ECO:0000256" key="6">
    <source>
        <dbReference type="RuleBase" id="RU003330"/>
    </source>
</evidence>
<keyword evidence="10" id="KW-1185">Reference proteome</keyword>
<feature type="binding site" evidence="5">
    <location>
        <position position="31"/>
    </location>
    <ligand>
        <name>AMP</name>
        <dbReference type="ChEBI" id="CHEBI:456215"/>
    </ligand>
</feature>
<dbReference type="SUPFAM" id="SSF52540">
    <property type="entry name" value="P-loop containing nucleoside triphosphate hydrolases"/>
    <property type="match status" value="1"/>
</dbReference>
<dbReference type="NCBIfam" id="TIGR01351">
    <property type="entry name" value="adk"/>
    <property type="match status" value="1"/>
</dbReference>
<feature type="binding site" evidence="5">
    <location>
        <position position="150"/>
    </location>
    <ligand>
        <name>Zn(2+)</name>
        <dbReference type="ChEBI" id="CHEBI:29105"/>
        <note>structural</note>
    </ligand>
</feature>
<comment type="similarity">
    <text evidence="5 6">Belongs to the adenylate kinase family.</text>
</comment>
<dbReference type="GO" id="GO:0005524">
    <property type="term" value="F:ATP binding"/>
    <property type="evidence" value="ECO:0007669"/>
    <property type="project" value="UniProtKB-UniRule"/>
</dbReference>
<dbReference type="PRINTS" id="PR00094">
    <property type="entry name" value="ADENYLTKNASE"/>
</dbReference>
<evidence type="ECO:0000256" key="1">
    <source>
        <dbReference type="ARBA" id="ARBA00022679"/>
    </source>
</evidence>
<proteinExistence type="inferred from homology"/>
<keyword evidence="5" id="KW-0479">Metal-binding</keyword>
<reference evidence="9 10" key="1">
    <citation type="submission" date="2019-08" db="EMBL/GenBank/DDBJ databases">
        <title>In-depth cultivation of the pig gut microbiome towards novel bacterial diversity and tailored functional studies.</title>
        <authorList>
            <person name="Wylensek D."/>
            <person name="Hitch T.C.A."/>
            <person name="Clavel T."/>
        </authorList>
    </citation>
    <scope>NUCLEOTIDE SEQUENCE [LARGE SCALE GENOMIC DNA]</scope>
    <source>
        <strain evidence="9 10">SM-530-WT-4B</strain>
    </source>
</reference>
<dbReference type="EC" id="2.7.4.3" evidence="5 7"/>
<dbReference type="PROSITE" id="PS00113">
    <property type="entry name" value="ADENYLATE_KINASE"/>
    <property type="match status" value="1"/>
</dbReference>
<organism evidence="9 10">
    <name type="scientific">Pyramidobacter porci</name>
    <dbReference type="NCBI Taxonomy" id="2605789"/>
    <lineage>
        <taxon>Bacteria</taxon>
        <taxon>Thermotogati</taxon>
        <taxon>Synergistota</taxon>
        <taxon>Synergistia</taxon>
        <taxon>Synergistales</taxon>
        <taxon>Dethiosulfovibrionaceae</taxon>
        <taxon>Pyramidobacter</taxon>
    </lineage>
</organism>
<dbReference type="GO" id="GO:0005737">
    <property type="term" value="C:cytoplasm"/>
    <property type="evidence" value="ECO:0007669"/>
    <property type="project" value="UniProtKB-SubCell"/>
</dbReference>
<feature type="binding site" evidence="5">
    <location>
        <begin position="57"/>
        <end position="59"/>
    </location>
    <ligand>
        <name>AMP</name>
        <dbReference type="ChEBI" id="CHEBI:456215"/>
    </ligand>
</feature>
<feature type="binding site" evidence="5">
    <location>
        <begin position="10"/>
        <end position="15"/>
    </location>
    <ligand>
        <name>ATP</name>
        <dbReference type="ChEBI" id="CHEBI:30616"/>
    </ligand>
</feature>
<name>A0A6L5Y939_9BACT</name>
<keyword evidence="1 5" id="KW-0808">Transferase</keyword>
<feature type="binding site" evidence="5">
    <location>
        <begin position="85"/>
        <end position="88"/>
    </location>
    <ligand>
        <name>AMP</name>
        <dbReference type="ChEBI" id="CHEBI:456215"/>
    </ligand>
</feature>